<dbReference type="PANTHER" id="PTHR45947">
    <property type="entry name" value="SULFOQUINOVOSYL TRANSFERASE SQD2"/>
    <property type="match status" value="1"/>
</dbReference>
<dbReference type="Pfam" id="PF13692">
    <property type="entry name" value="Glyco_trans_1_4"/>
    <property type="match status" value="1"/>
</dbReference>
<name>A0A4Q7Z8M7_9GAMM</name>
<comment type="caution">
    <text evidence="1">The sequence shown here is derived from an EMBL/GenBank/DDBJ whole genome shotgun (WGS) entry which is preliminary data.</text>
</comment>
<keyword evidence="1" id="KW-0808">Transferase</keyword>
<dbReference type="EMBL" id="SHKX01000011">
    <property type="protein sequence ID" value="RZU46840.1"/>
    <property type="molecule type" value="Genomic_DNA"/>
</dbReference>
<keyword evidence="2" id="KW-1185">Reference proteome</keyword>
<dbReference type="Proteomes" id="UP000292423">
    <property type="component" value="Unassembled WGS sequence"/>
</dbReference>
<gene>
    <name evidence="1" type="ORF">EV700_1225</name>
</gene>
<sequence length="400" mass="44672">MKVLFFFDTPPFPPRNGVTIPSSAFIELLMQKHDVDFVFLKDINDESENGFFNDTRKQYPGKFFTIQRSRKGSLARMLQELTLSSPSFLSWNYLNPTEISDIPFDLYDVFFTTPISALDIPLKHQKAHQKTIAAISDCYTSVLASSATKLSMPWKILQSLRVILMSRIESSLLLKCSCVIVQTQKDINWLSRIGGNRLSQKAVAMSNGVNDRLINTPTVLSTTSKTVLFVANFSDPLYRNNLDWFYSNVWPKVISTHQQAILRIAGKGLELSPLLVEKLAKDTTVHISGFVPDIIDVYKDTSLVVAPIFKNYGFINKVGEAFSLGLTVVGDASAFNGLEDSLETGIGFQADSPTEFSSTINSLLSSPEKLTELSSKTKQYAIAKLSWQSRLAPLERLLTQ</sequence>
<dbReference type="InterPro" id="IPR050194">
    <property type="entry name" value="Glycosyltransferase_grp1"/>
</dbReference>
<dbReference type="SUPFAM" id="SSF53756">
    <property type="entry name" value="UDP-Glycosyltransferase/glycogen phosphorylase"/>
    <property type="match status" value="1"/>
</dbReference>
<dbReference type="CDD" id="cd03801">
    <property type="entry name" value="GT4_PimA-like"/>
    <property type="match status" value="1"/>
</dbReference>
<dbReference type="RefSeq" id="WP_130411811.1">
    <property type="nucleotide sequence ID" value="NZ_SHKX01000011.1"/>
</dbReference>
<dbReference type="GO" id="GO:0016757">
    <property type="term" value="F:glycosyltransferase activity"/>
    <property type="evidence" value="ECO:0007669"/>
    <property type="project" value="TreeGrafter"/>
</dbReference>
<reference evidence="1 2" key="1">
    <citation type="submission" date="2019-02" db="EMBL/GenBank/DDBJ databases">
        <title>Genomic Encyclopedia of Type Strains, Phase IV (KMG-IV): sequencing the most valuable type-strain genomes for metagenomic binning, comparative biology and taxonomic classification.</title>
        <authorList>
            <person name="Goeker M."/>
        </authorList>
    </citation>
    <scope>NUCLEOTIDE SEQUENCE [LARGE SCALE GENOMIC DNA]</scope>
    <source>
        <strain evidence="1 2">DSM 105135</strain>
    </source>
</reference>
<dbReference type="OrthoDB" id="9807209at2"/>
<proteinExistence type="predicted"/>
<dbReference type="AlphaFoldDB" id="A0A4Q7Z8M7"/>
<evidence type="ECO:0000313" key="1">
    <source>
        <dbReference type="EMBL" id="RZU46840.1"/>
    </source>
</evidence>
<dbReference type="Gene3D" id="3.40.50.2000">
    <property type="entry name" value="Glycogen Phosphorylase B"/>
    <property type="match status" value="2"/>
</dbReference>
<protein>
    <submittedName>
        <fullName evidence="1">Glycosyl transferase family 1</fullName>
    </submittedName>
</protein>
<accession>A0A4Q7Z8M7</accession>
<organism evidence="1 2">
    <name type="scientific">Fluviicoccus keumensis</name>
    <dbReference type="NCBI Taxonomy" id="1435465"/>
    <lineage>
        <taxon>Bacteria</taxon>
        <taxon>Pseudomonadati</taxon>
        <taxon>Pseudomonadota</taxon>
        <taxon>Gammaproteobacteria</taxon>
        <taxon>Moraxellales</taxon>
        <taxon>Moraxellaceae</taxon>
        <taxon>Fluviicoccus</taxon>
    </lineage>
</organism>
<evidence type="ECO:0000313" key="2">
    <source>
        <dbReference type="Proteomes" id="UP000292423"/>
    </source>
</evidence>
<dbReference type="PANTHER" id="PTHR45947:SF3">
    <property type="entry name" value="SULFOQUINOVOSYL TRANSFERASE SQD2"/>
    <property type="match status" value="1"/>
</dbReference>